<dbReference type="CDD" id="cd02209">
    <property type="entry name" value="cupin_XRE_C"/>
    <property type="match status" value="1"/>
</dbReference>
<dbReference type="Gene3D" id="2.60.120.10">
    <property type="entry name" value="Jelly Rolls"/>
    <property type="match status" value="1"/>
</dbReference>
<dbReference type="SUPFAM" id="SSF47413">
    <property type="entry name" value="lambda repressor-like DNA-binding domains"/>
    <property type="match status" value="1"/>
</dbReference>
<dbReference type="SMART" id="SM00530">
    <property type="entry name" value="HTH_XRE"/>
    <property type="match status" value="1"/>
</dbReference>
<dbReference type="EMBL" id="CP103445">
    <property type="protein sequence ID" value="UWS31993.1"/>
    <property type="molecule type" value="Genomic_DNA"/>
</dbReference>
<evidence type="ECO:0000313" key="5">
    <source>
        <dbReference type="EMBL" id="UWS31993.1"/>
    </source>
</evidence>
<proteinExistence type="predicted"/>
<evidence type="ECO:0000256" key="2">
    <source>
        <dbReference type="ARBA" id="ARBA00023125"/>
    </source>
</evidence>
<accession>A0ABY5X3N4</accession>
<sequence length="189" mass="20918">MDRLQHHLAQTLKAQRATRGWSLTQAAQMTGVSKAMLGQIERAESSPTIATLWKIASGFNLPFSSFIAADIADRGAARSQGQLQGYRQPNHGMQIVPLFPFDAETGFEMLVVELVAGALSESSAHEQGVIEHAIVISGQLEIAVDGCRQRLKEGEALRFHADRPHSYCNPGKTLLCFHNIIHYPRYPRR</sequence>
<keyword evidence="1" id="KW-0805">Transcription regulation</keyword>
<evidence type="ECO:0000313" key="6">
    <source>
        <dbReference type="Proteomes" id="UP001058553"/>
    </source>
</evidence>
<dbReference type="InterPro" id="IPR010982">
    <property type="entry name" value="Lambda_DNA-bd_dom_sf"/>
</dbReference>
<dbReference type="RefSeq" id="WP_012668390.1">
    <property type="nucleotide sequence ID" value="NZ_CP023567.1"/>
</dbReference>
<keyword evidence="3" id="KW-0804">Transcription</keyword>
<protein>
    <submittedName>
        <fullName evidence="5">XRE family transcriptional regulator</fullName>
    </submittedName>
</protein>
<dbReference type="SUPFAM" id="SSF51182">
    <property type="entry name" value="RmlC-like cupins"/>
    <property type="match status" value="1"/>
</dbReference>
<gene>
    <name evidence="5" type="ORF">NYP84_09910</name>
</gene>
<dbReference type="InterPro" id="IPR013096">
    <property type="entry name" value="Cupin_2"/>
</dbReference>
<dbReference type="InterPro" id="IPR011051">
    <property type="entry name" value="RmlC_Cupin_sf"/>
</dbReference>
<dbReference type="PROSITE" id="PS50943">
    <property type="entry name" value="HTH_CROC1"/>
    <property type="match status" value="1"/>
</dbReference>
<dbReference type="InterPro" id="IPR001387">
    <property type="entry name" value="Cro/C1-type_HTH"/>
</dbReference>
<dbReference type="PANTHER" id="PTHR46797:SF23">
    <property type="entry name" value="HTH-TYPE TRANSCRIPTIONAL REGULATOR SUTR"/>
    <property type="match status" value="1"/>
</dbReference>
<organism evidence="5 6">
    <name type="scientific">Erwinia pyrifoliae</name>
    <dbReference type="NCBI Taxonomy" id="79967"/>
    <lineage>
        <taxon>Bacteria</taxon>
        <taxon>Pseudomonadati</taxon>
        <taxon>Pseudomonadota</taxon>
        <taxon>Gammaproteobacteria</taxon>
        <taxon>Enterobacterales</taxon>
        <taxon>Erwiniaceae</taxon>
        <taxon>Erwinia</taxon>
    </lineage>
</organism>
<reference evidence="5" key="1">
    <citation type="submission" date="2022-07" db="EMBL/GenBank/DDBJ databases">
        <title>Genetic diversity of Erwinia pyrifoliae.</title>
        <authorList>
            <person name="Park D.S."/>
            <person name="Ham H."/>
        </authorList>
    </citation>
    <scope>NUCLEOTIDE SEQUENCE</scope>
    <source>
        <strain evidence="5">CP201486</strain>
    </source>
</reference>
<dbReference type="CDD" id="cd00093">
    <property type="entry name" value="HTH_XRE"/>
    <property type="match status" value="1"/>
</dbReference>
<keyword evidence="2" id="KW-0238">DNA-binding</keyword>
<dbReference type="Pfam" id="PF01381">
    <property type="entry name" value="HTH_3"/>
    <property type="match status" value="1"/>
</dbReference>
<dbReference type="InterPro" id="IPR050807">
    <property type="entry name" value="TransReg_Diox_bact_type"/>
</dbReference>
<keyword evidence="6" id="KW-1185">Reference proteome</keyword>
<dbReference type="Proteomes" id="UP001058553">
    <property type="component" value="Chromosome"/>
</dbReference>
<dbReference type="Gene3D" id="1.10.260.40">
    <property type="entry name" value="lambda repressor-like DNA-binding domains"/>
    <property type="match status" value="1"/>
</dbReference>
<dbReference type="GeneID" id="92236746"/>
<evidence type="ECO:0000256" key="3">
    <source>
        <dbReference type="ARBA" id="ARBA00023163"/>
    </source>
</evidence>
<dbReference type="PANTHER" id="PTHR46797">
    <property type="entry name" value="HTH-TYPE TRANSCRIPTIONAL REGULATOR"/>
    <property type="match status" value="1"/>
</dbReference>
<name>A0ABY5X3N4_ERWPY</name>
<dbReference type="Pfam" id="PF07883">
    <property type="entry name" value="Cupin_2"/>
    <property type="match status" value="1"/>
</dbReference>
<feature type="domain" description="HTH cro/C1-type" evidence="4">
    <location>
        <begin position="12"/>
        <end position="66"/>
    </location>
</feature>
<evidence type="ECO:0000256" key="1">
    <source>
        <dbReference type="ARBA" id="ARBA00023015"/>
    </source>
</evidence>
<dbReference type="InterPro" id="IPR014710">
    <property type="entry name" value="RmlC-like_jellyroll"/>
</dbReference>
<evidence type="ECO:0000259" key="4">
    <source>
        <dbReference type="PROSITE" id="PS50943"/>
    </source>
</evidence>